<feature type="domain" description="N-acetyltransferase" evidence="1">
    <location>
        <begin position="1"/>
        <end position="162"/>
    </location>
</feature>
<gene>
    <name evidence="2" type="ORF">SAMN05216529_10399</name>
</gene>
<accession>A0A315ZZP8</accession>
<dbReference type="GO" id="GO:0034069">
    <property type="term" value="F:aminoglycoside N-acetyltransferase activity"/>
    <property type="evidence" value="ECO:0007669"/>
    <property type="project" value="TreeGrafter"/>
</dbReference>
<evidence type="ECO:0000259" key="1">
    <source>
        <dbReference type="PROSITE" id="PS51186"/>
    </source>
</evidence>
<proteinExistence type="predicted"/>
<dbReference type="SUPFAM" id="SSF55729">
    <property type="entry name" value="Acyl-CoA N-acyltransferases (Nat)"/>
    <property type="match status" value="1"/>
</dbReference>
<dbReference type="Gene3D" id="3.30.1050.10">
    <property type="entry name" value="SCP2 sterol-binding domain"/>
    <property type="match status" value="1"/>
</dbReference>
<dbReference type="SUPFAM" id="SSF55718">
    <property type="entry name" value="SCP-like"/>
    <property type="match status" value="1"/>
</dbReference>
<reference evidence="3" key="1">
    <citation type="submission" date="2017-07" db="EMBL/GenBank/DDBJ databases">
        <authorList>
            <person name="Varghese N."/>
            <person name="Submissions S."/>
        </authorList>
    </citation>
    <scope>NUCLEOTIDE SEQUENCE [LARGE SCALE GENOMIC DNA]</scope>
    <source>
        <strain evidence="3">NLAE-zl-C134</strain>
    </source>
</reference>
<dbReference type="Proteomes" id="UP000254051">
    <property type="component" value="Unassembled WGS sequence"/>
</dbReference>
<name>A0A315ZZP8_9FIRM</name>
<dbReference type="GO" id="GO:0030649">
    <property type="term" value="P:aminoglycoside antibiotic catabolic process"/>
    <property type="evidence" value="ECO:0007669"/>
    <property type="project" value="TreeGrafter"/>
</dbReference>
<dbReference type="Pfam" id="PF13530">
    <property type="entry name" value="SCP2_2"/>
    <property type="match status" value="1"/>
</dbReference>
<dbReference type="EMBL" id="UHJJ01000003">
    <property type="protein sequence ID" value="SUQ13371.1"/>
    <property type="molecule type" value="Genomic_DNA"/>
</dbReference>
<dbReference type="PROSITE" id="PS51186">
    <property type="entry name" value="GNAT"/>
    <property type="match status" value="1"/>
</dbReference>
<dbReference type="Gene3D" id="3.40.630.30">
    <property type="match status" value="1"/>
</dbReference>
<dbReference type="Pfam" id="PF13527">
    <property type="entry name" value="Acetyltransf_9"/>
    <property type="match status" value="1"/>
</dbReference>
<dbReference type="PANTHER" id="PTHR37817:SF1">
    <property type="entry name" value="N-ACETYLTRANSFERASE EIS"/>
    <property type="match status" value="1"/>
</dbReference>
<sequence>MRLRKLDSSEHGLTRGLWEKVFSDDSKKFLDYYYFIKTRDNQIYMIEEDGAIRSMLHLNPYVLQVEEGQFRCHYIIAVATEAKYRKRGYMGELLRASMMDMYARKEPFTFLMPAAEAIYTPYDFRFIYKQNQEEILGKEGSPGVELKDAEIGDAAEMAEFFRKYFAPAYQVYAIRDENYYQTMIFEQMSENGGVKLMKQDGRIVGMFAYAREKRVEIREPLYLPEYEEEFQKAVYVLRAGEDSPVKILAACGKEETTKVPMIMVRILHLQTLLESMSVKAGENLDCSFAVLDTIITANSRVWKLQVGGDNPAIQVQETEDSQGVLTISALASLLFGYKTLEEICEEEDVIVSEELACELRKIQPLERVYLNEIV</sequence>
<dbReference type="InterPro" id="IPR051554">
    <property type="entry name" value="Acetyltransferase_Eis"/>
</dbReference>
<keyword evidence="3" id="KW-1185">Reference proteome</keyword>
<dbReference type="InterPro" id="IPR036527">
    <property type="entry name" value="SCP2_sterol-bd_dom_sf"/>
</dbReference>
<dbReference type="PANTHER" id="PTHR37817">
    <property type="entry name" value="N-ACETYLTRANSFERASE EIS"/>
    <property type="match status" value="1"/>
</dbReference>
<dbReference type="AlphaFoldDB" id="A0A315ZZP8"/>
<evidence type="ECO:0000313" key="3">
    <source>
        <dbReference type="Proteomes" id="UP000254051"/>
    </source>
</evidence>
<organism evidence="2 3">
    <name type="scientific">Faecalicatena contorta</name>
    <dbReference type="NCBI Taxonomy" id="39482"/>
    <lineage>
        <taxon>Bacteria</taxon>
        <taxon>Bacillati</taxon>
        <taxon>Bacillota</taxon>
        <taxon>Clostridia</taxon>
        <taxon>Lachnospirales</taxon>
        <taxon>Lachnospiraceae</taxon>
        <taxon>Faecalicatena</taxon>
    </lineage>
</organism>
<dbReference type="InterPro" id="IPR025559">
    <property type="entry name" value="Eis_dom"/>
</dbReference>
<protein>
    <recommendedName>
        <fullName evidence="1">N-acetyltransferase domain-containing protein</fullName>
    </recommendedName>
</protein>
<evidence type="ECO:0000313" key="2">
    <source>
        <dbReference type="EMBL" id="SUQ13371.1"/>
    </source>
</evidence>
<dbReference type="InterPro" id="IPR000182">
    <property type="entry name" value="GNAT_dom"/>
</dbReference>
<dbReference type="InterPro" id="IPR016181">
    <property type="entry name" value="Acyl_CoA_acyltransferase"/>
</dbReference>
<dbReference type="OrthoDB" id="2063981at2"/>